<protein>
    <submittedName>
        <fullName evidence="4">Beta-lactamase family protein</fullName>
    </submittedName>
</protein>
<dbReference type="Gene3D" id="3.40.710.10">
    <property type="entry name" value="DD-peptidase/beta-lactamase superfamily"/>
    <property type="match status" value="1"/>
</dbReference>
<proteinExistence type="predicted"/>
<name>A0ABX1AN69_9ACTN</name>
<dbReference type="InterPro" id="IPR050789">
    <property type="entry name" value="Diverse_Enzym_Activities"/>
</dbReference>
<reference evidence="4 5" key="1">
    <citation type="submission" date="2020-03" db="EMBL/GenBank/DDBJ databases">
        <title>Draft genome of Streptomyces sp. ventii, isolated from the Axial Seamount in the Pacific Ocean, and resequencing of the two type strains Streptomyces lonarensis strain NCL 716 and Streptomyces bohaiensis strain 11A07.</title>
        <authorList>
            <person name="Loughran R.M."/>
            <person name="Pfannmuller K.M."/>
            <person name="Wasson B.J."/>
            <person name="Deadmond M.C."/>
            <person name="Paddock B.E."/>
            <person name="Koyack M.J."/>
            <person name="Gallegos D.A."/>
            <person name="Mitchell E.A."/>
            <person name="Ushijima B."/>
            <person name="Saw J.H."/>
            <person name="Mcphail K.L."/>
            <person name="Videau P."/>
        </authorList>
    </citation>
    <scope>NUCLEOTIDE SEQUENCE [LARGE SCALE GENOMIC DNA]</scope>
    <source>
        <strain evidence="5">5675061</strain>
    </source>
</reference>
<feature type="domain" description="Beta-lactamase-related" evidence="3">
    <location>
        <begin position="55"/>
        <end position="373"/>
    </location>
</feature>
<sequence>MAERQGDDRGVTKAPVTAPTATTTPEGGDPLRELVRLTDSLPRDPAPGADADRAWCGGAVLLAGQRERTLVRHTAGWAVRWADRDHELAPADRTPVTPDTLFDLASVTKLFTAIAVVQQIERGRIAAEDPVRDHLPEFGAAGKAAVTVRHLLTHTSGLRPELPFYEGGWPERLWAEEPLGPPGATRRYSDLNLLTLHLLLERVTGRPLDVLLHEEVTGPLAMADTRFGPVPAARAAATEDQRRPWAKVDRGMLRGEVHDENAAALGGVAGHAGLFATADDLARLCRALLAGGGPVLRPESVEVLLAAPGLGFTVDQPHFMGELAGHGAAGHTGFTGTSVVLDRRSGGFLVLLATTVHPVRPAPADSRPRAAAATLLAHALGAPYAPHAGA</sequence>
<dbReference type="PANTHER" id="PTHR43283:SF11">
    <property type="entry name" value="BETA-LACTAMASE-RELATED DOMAIN-CONTAINING PROTEIN"/>
    <property type="match status" value="1"/>
</dbReference>
<keyword evidence="1" id="KW-0378">Hydrolase</keyword>
<dbReference type="InterPro" id="IPR012338">
    <property type="entry name" value="Beta-lactam/transpept-like"/>
</dbReference>
<dbReference type="EMBL" id="JAAVJB010000035">
    <property type="protein sequence ID" value="NJP66078.1"/>
    <property type="molecule type" value="Genomic_DNA"/>
</dbReference>
<dbReference type="PANTHER" id="PTHR43283">
    <property type="entry name" value="BETA-LACTAMASE-RELATED"/>
    <property type="match status" value="1"/>
</dbReference>
<evidence type="ECO:0000259" key="3">
    <source>
        <dbReference type="Pfam" id="PF00144"/>
    </source>
</evidence>
<evidence type="ECO:0000313" key="4">
    <source>
        <dbReference type="EMBL" id="NJP66078.1"/>
    </source>
</evidence>
<evidence type="ECO:0000256" key="1">
    <source>
        <dbReference type="ARBA" id="ARBA00022801"/>
    </source>
</evidence>
<organism evidence="4 5">
    <name type="scientific">Streptomyces spiramenti</name>
    <dbReference type="NCBI Taxonomy" id="2720606"/>
    <lineage>
        <taxon>Bacteria</taxon>
        <taxon>Bacillati</taxon>
        <taxon>Actinomycetota</taxon>
        <taxon>Actinomycetes</taxon>
        <taxon>Kitasatosporales</taxon>
        <taxon>Streptomycetaceae</taxon>
        <taxon>Streptomyces</taxon>
    </lineage>
</organism>
<keyword evidence="5" id="KW-1185">Reference proteome</keyword>
<dbReference type="InterPro" id="IPR001466">
    <property type="entry name" value="Beta-lactam-related"/>
</dbReference>
<dbReference type="RefSeq" id="WP_167932601.1">
    <property type="nucleotide sequence ID" value="NZ_JAAVJB010000035.1"/>
</dbReference>
<dbReference type="Proteomes" id="UP000746503">
    <property type="component" value="Unassembled WGS sequence"/>
</dbReference>
<accession>A0ABX1AN69</accession>
<evidence type="ECO:0000313" key="5">
    <source>
        <dbReference type="Proteomes" id="UP000746503"/>
    </source>
</evidence>
<feature type="compositionally biased region" description="Basic and acidic residues" evidence="2">
    <location>
        <begin position="1"/>
        <end position="11"/>
    </location>
</feature>
<gene>
    <name evidence="4" type="ORF">HCJ92_07175</name>
</gene>
<comment type="caution">
    <text evidence="4">The sequence shown here is derived from an EMBL/GenBank/DDBJ whole genome shotgun (WGS) entry which is preliminary data.</text>
</comment>
<evidence type="ECO:0000256" key="2">
    <source>
        <dbReference type="SAM" id="MobiDB-lite"/>
    </source>
</evidence>
<dbReference type="Pfam" id="PF00144">
    <property type="entry name" value="Beta-lactamase"/>
    <property type="match status" value="1"/>
</dbReference>
<feature type="compositionally biased region" description="Low complexity" evidence="2">
    <location>
        <begin position="12"/>
        <end position="25"/>
    </location>
</feature>
<dbReference type="SUPFAM" id="SSF56601">
    <property type="entry name" value="beta-lactamase/transpeptidase-like"/>
    <property type="match status" value="1"/>
</dbReference>
<feature type="region of interest" description="Disordered" evidence="2">
    <location>
        <begin position="1"/>
        <end position="31"/>
    </location>
</feature>